<accession>A0ABP8L3H0</accession>
<evidence type="ECO:0000256" key="1">
    <source>
        <dbReference type="SAM" id="SignalP"/>
    </source>
</evidence>
<gene>
    <name evidence="2" type="ORF">GCM10023169_14280</name>
</gene>
<dbReference type="PROSITE" id="PS51257">
    <property type="entry name" value="PROKAR_LIPOPROTEIN"/>
    <property type="match status" value="1"/>
</dbReference>
<keyword evidence="1" id="KW-0732">Signal</keyword>
<evidence type="ECO:0000313" key="2">
    <source>
        <dbReference type="EMBL" id="GAA4421390.1"/>
    </source>
</evidence>
<feature type="chain" id="PRO_5046220184" description="Lipoprotein" evidence="1">
    <location>
        <begin position="27"/>
        <end position="150"/>
    </location>
</feature>
<protein>
    <recommendedName>
        <fullName evidence="4">Lipoprotein</fullName>
    </recommendedName>
</protein>
<sequence length="150" mass="15712">MQVARRTRKLVAAGVLGLLAAPGVVACSDEPEELPAALTCTLFYRPEAGSAAGEEHVDLTVPRADHLTPAPERATFEGLVVEVTYTGEAPEGRNVRVVVSSGDALLLTSLYQVEPGSALDGQFGAHGFTGLQYVRDGDAELQFTCAPAES</sequence>
<evidence type="ECO:0008006" key="4">
    <source>
        <dbReference type="Google" id="ProtNLM"/>
    </source>
</evidence>
<name>A0ABP8L3H0_9MICO</name>
<keyword evidence="3" id="KW-1185">Reference proteome</keyword>
<comment type="caution">
    <text evidence="2">The sequence shown here is derived from an EMBL/GenBank/DDBJ whole genome shotgun (WGS) entry which is preliminary data.</text>
</comment>
<dbReference type="EMBL" id="BAABGN010000005">
    <property type="protein sequence ID" value="GAA4421390.1"/>
    <property type="molecule type" value="Genomic_DNA"/>
</dbReference>
<feature type="signal peptide" evidence="1">
    <location>
        <begin position="1"/>
        <end position="26"/>
    </location>
</feature>
<proteinExistence type="predicted"/>
<reference evidence="3" key="1">
    <citation type="journal article" date="2019" name="Int. J. Syst. Evol. Microbiol.">
        <title>The Global Catalogue of Microorganisms (GCM) 10K type strain sequencing project: providing services to taxonomists for standard genome sequencing and annotation.</title>
        <authorList>
            <consortium name="The Broad Institute Genomics Platform"/>
            <consortium name="The Broad Institute Genome Sequencing Center for Infectious Disease"/>
            <person name="Wu L."/>
            <person name="Ma J."/>
        </authorList>
    </citation>
    <scope>NUCLEOTIDE SEQUENCE [LARGE SCALE GENOMIC DNA]</scope>
    <source>
        <strain evidence="3">JCM 17810</strain>
    </source>
</reference>
<dbReference type="RefSeq" id="WP_345215559.1">
    <property type="nucleotide sequence ID" value="NZ_BAABGN010000005.1"/>
</dbReference>
<organism evidence="2 3">
    <name type="scientific">Georgenia halophila</name>
    <dbReference type="NCBI Taxonomy" id="620889"/>
    <lineage>
        <taxon>Bacteria</taxon>
        <taxon>Bacillati</taxon>
        <taxon>Actinomycetota</taxon>
        <taxon>Actinomycetes</taxon>
        <taxon>Micrococcales</taxon>
        <taxon>Bogoriellaceae</taxon>
        <taxon>Georgenia</taxon>
    </lineage>
</organism>
<evidence type="ECO:0000313" key="3">
    <source>
        <dbReference type="Proteomes" id="UP001500622"/>
    </source>
</evidence>
<dbReference type="Proteomes" id="UP001500622">
    <property type="component" value="Unassembled WGS sequence"/>
</dbReference>